<name>G2Z2A1_FLABF</name>
<dbReference type="InterPro" id="IPR019619">
    <property type="entry name" value="DUF2490"/>
</dbReference>
<gene>
    <name evidence="1" type="ordered locus">FBFL15_2025</name>
</gene>
<organism evidence="1 2">
    <name type="scientific">Flavobacterium branchiophilum (strain FL-15)</name>
    <dbReference type="NCBI Taxonomy" id="1034807"/>
    <lineage>
        <taxon>Bacteria</taxon>
        <taxon>Pseudomonadati</taxon>
        <taxon>Bacteroidota</taxon>
        <taxon>Flavobacteriia</taxon>
        <taxon>Flavobacteriales</taxon>
        <taxon>Flavobacteriaceae</taxon>
        <taxon>Flavobacterium</taxon>
    </lineage>
</organism>
<accession>G2Z2A1</accession>
<keyword evidence="2" id="KW-1185">Reference proteome</keyword>
<dbReference type="Pfam" id="PF10677">
    <property type="entry name" value="DUF2490"/>
    <property type="match status" value="1"/>
</dbReference>
<protein>
    <recommendedName>
        <fullName evidence="3">DUF2490 domain-containing protein</fullName>
    </recommendedName>
</protein>
<proteinExistence type="predicted"/>
<dbReference type="Proteomes" id="UP000009186">
    <property type="component" value="Chromosome"/>
</dbReference>
<reference evidence="1 2" key="1">
    <citation type="journal article" date="2011" name="Appl. Environ. Microbiol.">
        <title>Complete genome sequence of the fish pathogen Flavobacterium branchiophilum.</title>
        <authorList>
            <consortium name="1:IP"/>
            <consortium name="Microbial Evolutionary Genomics,F-75015 Paris"/>
            <consortium name="France 2:CNRS"/>
            <consortium name="URA2171"/>
            <consortium name="F-75015 Paris,France 3:Unite de Virologie et Immunologie Mol."/>
            <consortium name="INRA,78352 Jouy en Josas Cedex"/>
            <consortium name="France. 4:Unite de Mathemathique"/>
            <consortium name="Informatique et Genome,INRA"/>
            <consortium name="78352 Jouy en Josas Cedex"/>
            <consortium name="France. 5:CEA/Genoscope"/>
            <consortium name="Evry"/>
            <consortium name="France"/>
            <person name="Touchon M."/>
            <person name="Barbier P."/>
            <person name="Bernardet J.F."/>
            <person name="Loux V."/>
            <person name="Vacherie B."/>
            <person name="Barbe V."/>
            <person name="Rocha E.P."/>
            <person name="Duchaud E."/>
        </authorList>
    </citation>
    <scope>NUCLEOTIDE SEQUENCE [LARGE SCALE GENOMIC DNA]</scope>
    <source>
        <strain evidence="1 2">FL-15</strain>
    </source>
</reference>
<sequence>MMKKTALILIWILLFQGIMLHAQAHSNSWFRATLSVPVNEKIKTELECQHRRQNGFNNLNRFDKVLMNSIRTWVYYKPNKEITYSVSPFAYFENYKIIQNIADADAMPSKEYRMAVALEWQHEMFQKTFLVNRTALEYRIFDGSTPDVLRPRNRLSIRYDVNSKINCSVGDEILINASHTDATHFFDHNRLFFNLGYKINPSMKLDLGYMHISRLPKTNGILIEENNLIANFTYSIQKNKNKK</sequence>
<evidence type="ECO:0008006" key="3">
    <source>
        <dbReference type="Google" id="ProtNLM"/>
    </source>
</evidence>
<evidence type="ECO:0000313" key="1">
    <source>
        <dbReference type="EMBL" id="CCB70056.1"/>
    </source>
</evidence>
<dbReference type="AlphaFoldDB" id="G2Z2A1"/>
<dbReference type="KEGG" id="fbr:FBFL15_2025"/>
<dbReference type="EMBL" id="FQ859183">
    <property type="protein sequence ID" value="CCB70056.1"/>
    <property type="molecule type" value="Genomic_DNA"/>
</dbReference>
<dbReference type="STRING" id="1034807.FBFL15_2025"/>
<dbReference type="RefSeq" id="WP_014084520.1">
    <property type="nucleotide sequence ID" value="NC_016001.1"/>
</dbReference>
<dbReference type="eggNOG" id="ENOG502Z97B">
    <property type="taxonomic scope" value="Bacteria"/>
</dbReference>
<dbReference type="HOGENOM" id="CLU_1142013_0_0_10"/>
<evidence type="ECO:0000313" key="2">
    <source>
        <dbReference type="Proteomes" id="UP000009186"/>
    </source>
</evidence>